<dbReference type="Pfam" id="PF08246">
    <property type="entry name" value="Inhibitor_I29"/>
    <property type="match status" value="1"/>
</dbReference>
<feature type="domain" description="Peptidase C1A papain C-terminal" evidence="6">
    <location>
        <begin position="126"/>
        <end position="283"/>
    </location>
</feature>
<comment type="similarity">
    <text evidence="1">Belongs to the peptidase C1 family.</text>
</comment>
<dbReference type="Gene3D" id="1.10.287.2250">
    <property type="match status" value="1"/>
</dbReference>
<dbReference type="EMBL" id="RDQH01000343">
    <property type="protein sequence ID" value="RXH68760.1"/>
    <property type="molecule type" value="Genomic_DNA"/>
</dbReference>
<feature type="signal peptide" evidence="5">
    <location>
        <begin position="1"/>
        <end position="27"/>
    </location>
</feature>
<dbReference type="GO" id="GO:0006508">
    <property type="term" value="P:proteolysis"/>
    <property type="evidence" value="ECO:0007669"/>
    <property type="project" value="UniProtKB-KW"/>
</dbReference>
<dbReference type="SUPFAM" id="SSF54001">
    <property type="entry name" value="Cysteine proteinases"/>
    <property type="match status" value="1"/>
</dbReference>
<evidence type="ECO:0000256" key="3">
    <source>
        <dbReference type="ARBA" id="ARBA00022801"/>
    </source>
</evidence>
<accession>A0A498HDA5</accession>
<feature type="domain" description="Cathepsin propeptide inhibitor" evidence="7">
    <location>
        <begin position="41"/>
        <end position="98"/>
    </location>
</feature>
<dbReference type="Proteomes" id="UP000290289">
    <property type="component" value="Chromosome 17"/>
</dbReference>
<dbReference type="AlphaFoldDB" id="A0A498HDA5"/>
<sequence length="286" mass="31584">MENLNLQLWKYMCLGLILMLGAWSSQATSRSLLDASMYGRYEQWLARYGRVHNDVDEKETRFKIFKENVAFIESSNKDANKPYKLSVNQFADLTNEEFKASRNGFKGHECSTKTTSFKFENVTAALPATMDWRKKGAVTPVKDQGQCGGYWAFAAARAVEGITGLTYVVDCDTRGEDLGCGGGYLDGTFEFINQNRVISSARTATPVLNGTWSTEGPHTTNITGYEDVPISNKKALKFHVSPITVVIKGVCGLSIDQFVSAISQGIGVDGEHTWIKYTASGVFSMK</sequence>
<dbReference type="Pfam" id="PF00112">
    <property type="entry name" value="Peptidase_C1"/>
    <property type="match status" value="1"/>
</dbReference>
<comment type="caution">
    <text evidence="8">The sequence shown here is derived from an EMBL/GenBank/DDBJ whole genome shotgun (WGS) entry which is preliminary data.</text>
</comment>
<evidence type="ECO:0000259" key="6">
    <source>
        <dbReference type="SMART" id="SM00645"/>
    </source>
</evidence>
<dbReference type="PANTHER" id="PTHR12411">
    <property type="entry name" value="CYSTEINE PROTEASE FAMILY C1-RELATED"/>
    <property type="match status" value="1"/>
</dbReference>
<gene>
    <name evidence="8" type="ORF">DVH24_031093</name>
</gene>
<evidence type="ECO:0000256" key="1">
    <source>
        <dbReference type="ARBA" id="ARBA00008455"/>
    </source>
</evidence>
<evidence type="ECO:0000256" key="2">
    <source>
        <dbReference type="ARBA" id="ARBA00022670"/>
    </source>
</evidence>
<dbReference type="InterPro" id="IPR038765">
    <property type="entry name" value="Papain-like_cys_pep_sf"/>
</dbReference>
<keyword evidence="2" id="KW-0645">Protease</keyword>
<protein>
    <recommendedName>
        <fullName evidence="10">Cathepsin propeptide inhibitor domain-containing protein</fullName>
    </recommendedName>
</protein>
<organism evidence="8 9">
    <name type="scientific">Malus domestica</name>
    <name type="common">Apple</name>
    <name type="synonym">Pyrus malus</name>
    <dbReference type="NCBI Taxonomy" id="3750"/>
    <lineage>
        <taxon>Eukaryota</taxon>
        <taxon>Viridiplantae</taxon>
        <taxon>Streptophyta</taxon>
        <taxon>Embryophyta</taxon>
        <taxon>Tracheophyta</taxon>
        <taxon>Spermatophyta</taxon>
        <taxon>Magnoliopsida</taxon>
        <taxon>eudicotyledons</taxon>
        <taxon>Gunneridae</taxon>
        <taxon>Pentapetalae</taxon>
        <taxon>rosids</taxon>
        <taxon>fabids</taxon>
        <taxon>Rosales</taxon>
        <taxon>Rosaceae</taxon>
        <taxon>Amygdaloideae</taxon>
        <taxon>Maleae</taxon>
        <taxon>Malus</taxon>
    </lineage>
</organism>
<reference evidence="8 9" key="1">
    <citation type="submission" date="2018-10" db="EMBL/GenBank/DDBJ databases">
        <title>A high-quality apple genome assembly.</title>
        <authorList>
            <person name="Hu J."/>
        </authorList>
    </citation>
    <scope>NUCLEOTIDE SEQUENCE [LARGE SCALE GENOMIC DNA]</scope>
    <source>
        <strain evidence="9">cv. HFTH1</strain>
        <tissue evidence="8">Young leaf</tissue>
    </source>
</reference>
<dbReference type="SMART" id="SM00645">
    <property type="entry name" value="Pept_C1"/>
    <property type="match status" value="1"/>
</dbReference>
<evidence type="ECO:0000313" key="9">
    <source>
        <dbReference type="Proteomes" id="UP000290289"/>
    </source>
</evidence>
<evidence type="ECO:0000259" key="7">
    <source>
        <dbReference type="SMART" id="SM00848"/>
    </source>
</evidence>
<keyword evidence="9" id="KW-1185">Reference proteome</keyword>
<dbReference type="InterPro" id="IPR013128">
    <property type="entry name" value="Peptidase_C1A"/>
</dbReference>
<dbReference type="GO" id="GO:0008234">
    <property type="term" value="F:cysteine-type peptidase activity"/>
    <property type="evidence" value="ECO:0007669"/>
    <property type="project" value="UniProtKB-KW"/>
</dbReference>
<proteinExistence type="inferred from homology"/>
<evidence type="ECO:0000256" key="4">
    <source>
        <dbReference type="ARBA" id="ARBA00022807"/>
    </source>
</evidence>
<dbReference type="InterPro" id="IPR000668">
    <property type="entry name" value="Peptidase_C1A_C"/>
</dbReference>
<keyword evidence="4" id="KW-0788">Thiol protease</keyword>
<name>A0A498HDA5_MALDO</name>
<keyword evidence="3" id="KW-0378">Hydrolase</keyword>
<feature type="chain" id="PRO_5019738656" description="Cathepsin propeptide inhibitor domain-containing protein" evidence="5">
    <location>
        <begin position="28"/>
        <end position="286"/>
    </location>
</feature>
<dbReference type="SMART" id="SM00848">
    <property type="entry name" value="Inhibitor_I29"/>
    <property type="match status" value="1"/>
</dbReference>
<dbReference type="STRING" id="3750.A0A498HDA5"/>
<dbReference type="Gene3D" id="3.90.70.10">
    <property type="entry name" value="Cysteine proteinases"/>
    <property type="match status" value="1"/>
</dbReference>
<evidence type="ECO:0008006" key="10">
    <source>
        <dbReference type="Google" id="ProtNLM"/>
    </source>
</evidence>
<evidence type="ECO:0000256" key="5">
    <source>
        <dbReference type="SAM" id="SignalP"/>
    </source>
</evidence>
<keyword evidence="5" id="KW-0732">Signal</keyword>
<dbReference type="InterPro" id="IPR013201">
    <property type="entry name" value="Prot_inhib_I29"/>
</dbReference>
<evidence type="ECO:0000313" key="8">
    <source>
        <dbReference type="EMBL" id="RXH68760.1"/>
    </source>
</evidence>